<dbReference type="Pfam" id="PF01263">
    <property type="entry name" value="Aldose_epim"/>
    <property type="match status" value="1"/>
</dbReference>
<dbReference type="InterPro" id="IPR037481">
    <property type="entry name" value="LacX"/>
</dbReference>
<dbReference type="InterPro" id="IPR008183">
    <property type="entry name" value="Aldose_1/G6P_1-epimerase"/>
</dbReference>
<dbReference type="GO" id="GO:0016853">
    <property type="term" value="F:isomerase activity"/>
    <property type="evidence" value="ECO:0007669"/>
    <property type="project" value="InterPro"/>
</dbReference>
<organism evidence="1 2">
    <name type="scientific">Limosilactobacillus mucosae LM1</name>
    <dbReference type="NCBI Taxonomy" id="1130798"/>
    <lineage>
        <taxon>Bacteria</taxon>
        <taxon>Bacillati</taxon>
        <taxon>Bacillota</taxon>
        <taxon>Bacilli</taxon>
        <taxon>Lactobacillales</taxon>
        <taxon>Lactobacillaceae</taxon>
        <taxon>Limosilactobacillus</taxon>
    </lineage>
</organism>
<dbReference type="InterPro" id="IPR014718">
    <property type="entry name" value="GH-type_carb-bd"/>
</dbReference>
<accession>A0A0D4CJT2</accession>
<dbReference type="KEGG" id="lmu:LBLM1_04535"/>
<dbReference type="PANTHER" id="PTHR11122:SF13">
    <property type="entry name" value="GLUCOSE-6-PHOSPHATE 1-EPIMERASE"/>
    <property type="match status" value="1"/>
</dbReference>
<dbReference type="Gene3D" id="2.70.98.10">
    <property type="match status" value="1"/>
</dbReference>
<dbReference type="CDD" id="cd09024">
    <property type="entry name" value="Aldose_epim_lacX"/>
    <property type="match status" value="1"/>
</dbReference>
<protein>
    <submittedName>
        <fullName evidence="1">Aldose epimerase</fullName>
    </submittedName>
</protein>
<proteinExistence type="predicted"/>
<evidence type="ECO:0000313" key="2">
    <source>
        <dbReference type="Proteomes" id="UP000003645"/>
    </source>
</evidence>
<dbReference type="InterPro" id="IPR011013">
    <property type="entry name" value="Gal_mutarotase_sf_dom"/>
</dbReference>
<dbReference type="HOGENOM" id="CLU_057834_1_0_9"/>
<sequence length="294" mass="33426">MIQIENEQLTVQIDPLGAQMHSIKRNAAGLEYLWQGDPKSWKRQAPVLFPFVGRLKDDQYEYQGKVYHQTQHGFARDREFKVVEQSSERVVFELRDDEKTRAAFPFAFVLTIAYQLDEDRLLVSYRVENPSNDQTLIYALGAHPGFNVPVDEQGSFETTQFSVSPAIDYQQVKLVAPGPFNDLEHPAVLHMQQPIQLDHELFDEDALIFATKGMPFTATLTEPQTNHGVHVQVNGAPFVGVWSPYPAQANLVCVEPWWGIADSIHSDGRLEDKQVMSRLAPSKHEDYAFAIQPF</sequence>
<dbReference type="STRING" id="1130798.LBLM1_04535"/>
<dbReference type="OrthoDB" id="9795355at2"/>
<dbReference type="Proteomes" id="UP000003645">
    <property type="component" value="Chromosome"/>
</dbReference>
<dbReference type="SUPFAM" id="SSF74650">
    <property type="entry name" value="Galactose mutarotase-like"/>
    <property type="match status" value="1"/>
</dbReference>
<dbReference type="PANTHER" id="PTHR11122">
    <property type="entry name" value="APOSPORY-ASSOCIATED PROTEIN C-RELATED"/>
    <property type="match status" value="1"/>
</dbReference>
<dbReference type="AlphaFoldDB" id="A0A0D4CJT2"/>
<evidence type="ECO:0000313" key="1">
    <source>
        <dbReference type="EMBL" id="AJT50383.1"/>
    </source>
</evidence>
<reference evidence="1 2" key="1">
    <citation type="journal article" date="2012" name="J. Bacteriol.">
        <title>Genome sequence of Lactobacillus mucosae LM1, isolated from piglet feces.</title>
        <authorList>
            <person name="Lee J.H."/>
            <person name="Valeriano V.D."/>
            <person name="Shin Y.R."/>
            <person name="Chae J.P."/>
            <person name="Kim G.B."/>
            <person name="Ham J.S."/>
            <person name="Chun J."/>
            <person name="Kang D.K."/>
        </authorList>
    </citation>
    <scope>NUCLEOTIDE SEQUENCE [LARGE SCALE GENOMIC DNA]</scope>
    <source>
        <strain evidence="1 2">LM1</strain>
    </source>
</reference>
<dbReference type="GO" id="GO:0030246">
    <property type="term" value="F:carbohydrate binding"/>
    <property type="evidence" value="ECO:0007669"/>
    <property type="project" value="InterPro"/>
</dbReference>
<gene>
    <name evidence="1" type="ORF">LBLM1_04535</name>
</gene>
<dbReference type="RefSeq" id="WP_006499165.1">
    <property type="nucleotide sequence ID" value="NZ_CP011013.1"/>
</dbReference>
<dbReference type="EMBL" id="CP011013">
    <property type="protein sequence ID" value="AJT50383.1"/>
    <property type="molecule type" value="Genomic_DNA"/>
</dbReference>
<dbReference type="GO" id="GO:0005975">
    <property type="term" value="P:carbohydrate metabolic process"/>
    <property type="evidence" value="ECO:0007669"/>
    <property type="project" value="InterPro"/>
</dbReference>
<name>A0A0D4CJT2_LIMMU</name>
<keyword evidence="2" id="KW-1185">Reference proteome</keyword>